<dbReference type="EMBL" id="BAABBO010000024">
    <property type="protein sequence ID" value="GAA3979532.1"/>
    <property type="molecule type" value="Genomic_DNA"/>
</dbReference>
<feature type="region of interest" description="Disordered" evidence="2">
    <location>
        <begin position="199"/>
        <end position="239"/>
    </location>
</feature>
<sequence>MTTLVVVLLGIMFVSVVVSAVLYARQQAAQHRAAKIKALLQRRQDYENAVALILQVDDRADIAVAMTIALIEIQKELISLGLPGALQQLEDLKGQLHALEEGRLRPSGERVMHSDGQMRAALEGLRTLGNKLLRLKLRARLSAEAYQQQLEHLEQLKLTVQIRSHEYHADQLLQADKRREAIGQLKKARDVYKRSSLGTTEKNEAVRRLTDQIKAAESTQSSTTSNTKPEADDDELDIE</sequence>
<evidence type="ECO:0000256" key="1">
    <source>
        <dbReference type="SAM" id="Coils"/>
    </source>
</evidence>
<evidence type="ECO:0000256" key="2">
    <source>
        <dbReference type="SAM" id="MobiDB-lite"/>
    </source>
</evidence>
<comment type="caution">
    <text evidence="3">The sequence shown here is derived from an EMBL/GenBank/DDBJ whole genome shotgun (WGS) entry which is preliminary data.</text>
</comment>
<evidence type="ECO:0000313" key="3">
    <source>
        <dbReference type="EMBL" id="GAA3979532.1"/>
    </source>
</evidence>
<feature type="compositionally biased region" description="Basic and acidic residues" evidence="2">
    <location>
        <begin position="201"/>
        <end position="211"/>
    </location>
</feature>
<dbReference type="RefSeq" id="WP_344809772.1">
    <property type="nucleotide sequence ID" value="NZ_BAABBO010000024.1"/>
</dbReference>
<protein>
    <submittedName>
        <fullName evidence="3">Uncharacterized protein</fullName>
    </submittedName>
</protein>
<dbReference type="Proteomes" id="UP001501337">
    <property type="component" value="Unassembled WGS sequence"/>
</dbReference>
<proteinExistence type="predicted"/>
<reference evidence="4" key="1">
    <citation type="journal article" date="2019" name="Int. J. Syst. Evol. Microbiol.">
        <title>The Global Catalogue of Microorganisms (GCM) 10K type strain sequencing project: providing services to taxonomists for standard genome sequencing and annotation.</title>
        <authorList>
            <consortium name="The Broad Institute Genomics Platform"/>
            <consortium name="The Broad Institute Genome Sequencing Center for Infectious Disease"/>
            <person name="Wu L."/>
            <person name="Ma J."/>
        </authorList>
    </citation>
    <scope>NUCLEOTIDE SEQUENCE [LARGE SCALE GENOMIC DNA]</scope>
    <source>
        <strain evidence="4">JCM 17555</strain>
    </source>
</reference>
<gene>
    <name evidence="3" type="ORF">GCM10022278_40040</name>
</gene>
<feature type="compositionally biased region" description="Polar residues" evidence="2">
    <location>
        <begin position="217"/>
        <end position="228"/>
    </location>
</feature>
<evidence type="ECO:0000313" key="4">
    <source>
        <dbReference type="Proteomes" id="UP001501337"/>
    </source>
</evidence>
<organism evidence="3 4">
    <name type="scientific">Allohahella marinimesophila</name>
    <dbReference type="NCBI Taxonomy" id="1054972"/>
    <lineage>
        <taxon>Bacteria</taxon>
        <taxon>Pseudomonadati</taxon>
        <taxon>Pseudomonadota</taxon>
        <taxon>Gammaproteobacteria</taxon>
        <taxon>Oceanospirillales</taxon>
        <taxon>Hahellaceae</taxon>
        <taxon>Allohahella</taxon>
    </lineage>
</organism>
<name>A0ABP7QAZ3_9GAMM</name>
<keyword evidence="1" id="KW-0175">Coiled coil</keyword>
<keyword evidence="4" id="KW-1185">Reference proteome</keyword>
<feature type="coiled-coil region" evidence="1">
    <location>
        <begin position="136"/>
        <end position="163"/>
    </location>
</feature>
<accession>A0ABP7QAZ3</accession>